<dbReference type="Proteomes" id="UP001596072">
    <property type="component" value="Unassembled WGS sequence"/>
</dbReference>
<organism evidence="2 3">
    <name type="scientific">Nocardioides vastitatis</name>
    <dbReference type="NCBI Taxonomy" id="2568655"/>
    <lineage>
        <taxon>Bacteria</taxon>
        <taxon>Bacillati</taxon>
        <taxon>Actinomycetota</taxon>
        <taxon>Actinomycetes</taxon>
        <taxon>Propionibacteriales</taxon>
        <taxon>Nocardioidaceae</taxon>
        <taxon>Nocardioides</taxon>
    </lineage>
</organism>
<feature type="transmembrane region" description="Helical" evidence="1">
    <location>
        <begin position="125"/>
        <end position="143"/>
    </location>
</feature>
<dbReference type="EMBL" id="JBHSNS010000009">
    <property type="protein sequence ID" value="MFC5730569.1"/>
    <property type="molecule type" value="Genomic_DNA"/>
</dbReference>
<keyword evidence="1" id="KW-0472">Membrane</keyword>
<reference evidence="3" key="1">
    <citation type="journal article" date="2019" name="Int. J. Syst. Evol. Microbiol.">
        <title>The Global Catalogue of Microorganisms (GCM) 10K type strain sequencing project: providing services to taxonomists for standard genome sequencing and annotation.</title>
        <authorList>
            <consortium name="The Broad Institute Genomics Platform"/>
            <consortium name="The Broad Institute Genome Sequencing Center for Infectious Disease"/>
            <person name="Wu L."/>
            <person name="Ma J."/>
        </authorList>
    </citation>
    <scope>NUCLEOTIDE SEQUENCE [LARGE SCALE GENOMIC DNA]</scope>
    <source>
        <strain evidence="3">YIM 94188</strain>
    </source>
</reference>
<evidence type="ECO:0000313" key="2">
    <source>
        <dbReference type="EMBL" id="MFC5730569.1"/>
    </source>
</evidence>
<comment type="caution">
    <text evidence="2">The sequence shown here is derived from an EMBL/GenBank/DDBJ whole genome shotgun (WGS) entry which is preliminary data.</text>
</comment>
<name>A0ABW0ZM86_9ACTN</name>
<sequence length="161" mass="17527">MATHAWHDLTHDFRDEMHDLAAINRVDEARQAFLGLWATFVVLPLLFGLDKLLGFMTDNWEAYLATWMNDAIPGSATDAMLWFGVIEIVLAVVVFFAPRWGGDAFALWSLLGALSLFSIDGTAHLGLGLLALGVAALCMARMAHGYHDRTIAATATPPTAV</sequence>
<feature type="transmembrane region" description="Helical" evidence="1">
    <location>
        <begin position="79"/>
        <end position="97"/>
    </location>
</feature>
<evidence type="ECO:0000313" key="3">
    <source>
        <dbReference type="Proteomes" id="UP001596072"/>
    </source>
</evidence>
<keyword evidence="1" id="KW-1133">Transmembrane helix</keyword>
<evidence type="ECO:0000256" key="1">
    <source>
        <dbReference type="SAM" id="Phobius"/>
    </source>
</evidence>
<feature type="transmembrane region" description="Helical" evidence="1">
    <location>
        <begin position="32"/>
        <end position="49"/>
    </location>
</feature>
<keyword evidence="1" id="KW-0812">Transmembrane</keyword>
<evidence type="ECO:0008006" key="4">
    <source>
        <dbReference type="Google" id="ProtNLM"/>
    </source>
</evidence>
<protein>
    <recommendedName>
        <fullName evidence="4">DoxX family protein</fullName>
    </recommendedName>
</protein>
<accession>A0ABW0ZM86</accession>
<keyword evidence="3" id="KW-1185">Reference proteome</keyword>
<proteinExistence type="predicted"/>
<dbReference type="RefSeq" id="WP_136433976.1">
    <property type="nucleotide sequence ID" value="NZ_JBHSNS010000009.1"/>
</dbReference>
<gene>
    <name evidence="2" type="ORF">ACFPQB_16735</name>
</gene>